<keyword evidence="7 12" id="KW-0863">Zinc-finger</keyword>
<keyword evidence="18" id="KW-1185">Reference proteome</keyword>
<comment type="catalytic activity">
    <reaction evidence="12">
        <text>ssDNA + n NTP = ssDNA/pppN(pN)n-1 hybrid + (n-1) diphosphate.</text>
        <dbReference type="EC" id="2.7.7.101"/>
    </reaction>
</comment>
<dbReference type="Gene3D" id="3.90.580.10">
    <property type="entry name" value="Zinc finger, CHC2-type domain"/>
    <property type="match status" value="1"/>
</dbReference>
<dbReference type="AlphaFoldDB" id="A0AAW6TQQ9"/>
<dbReference type="Pfam" id="PF01807">
    <property type="entry name" value="Zn_ribbon_DnaG"/>
    <property type="match status" value="1"/>
</dbReference>
<keyword evidence="9" id="KW-0460">Magnesium</keyword>
<dbReference type="Gene3D" id="3.40.1360.10">
    <property type="match status" value="1"/>
</dbReference>
<evidence type="ECO:0000256" key="7">
    <source>
        <dbReference type="ARBA" id="ARBA00022771"/>
    </source>
</evidence>
<evidence type="ECO:0000256" key="10">
    <source>
        <dbReference type="ARBA" id="ARBA00023125"/>
    </source>
</evidence>
<evidence type="ECO:0000256" key="3">
    <source>
        <dbReference type="ARBA" id="ARBA00022679"/>
    </source>
</evidence>
<feature type="domain" description="Toprim" evidence="16">
    <location>
        <begin position="259"/>
        <end position="338"/>
    </location>
</feature>
<proteinExistence type="inferred from homology"/>
<dbReference type="InterPro" id="IPR006171">
    <property type="entry name" value="TOPRIM_dom"/>
</dbReference>
<dbReference type="SUPFAM" id="SSF57783">
    <property type="entry name" value="Zinc beta-ribbon"/>
    <property type="match status" value="1"/>
</dbReference>
<evidence type="ECO:0000259" key="16">
    <source>
        <dbReference type="PROSITE" id="PS50880"/>
    </source>
</evidence>
<dbReference type="Gene3D" id="3.90.980.10">
    <property type="entry name" value="DNA primase, catalytic core, N-terminal domain"/>
    <property type="match status" value="1"/>
</dbReference>
<evidence type="ECO:0000256" key="11">
    <source>
        <dbReference type="ARBA" id="ARBA00023163"/>
    </source>
</evidence>
<evidence type="ECO:0000256" key="2">
    <source>
        <dbReference type="ARBA" id="ARBA00022515"/>
    </source>
</evidence>
<dbReference type="Pfam" id="PF13155">
    <property type="entry name" value="Toprim_2"/>
    <property type="match status" value="1"/>
</dbReference>
<evidence type="ECO:0000313" key="17">
    <source>
        <dbReference type="EMBL" id="MDI6447542.1"/>
    </source>
</evidence>
<evidence type="ECO:0000256" key="5">
    <source>
        <dbReference type="ARBA" id="ARBA00022705"/>
    </source>
</evidence>
<dbReference type="NCBIfam" id="TIGR01391">
    <property type="entry name" value="dnaG"/>
    <property type="match status" value="1"/>
</dbReference>
<keyword evidence="2 12" id="KW-0639">Primosome</keyword>
<keyword evidence="8 12" id="KW-0862">Zinc</keyword>
<dbReference type="GO" id="GO:0008270">
    <property type="term" value="F:zinc ion binding"/>
    <property type="evidence" value="ECO:0007669"/>
    <property type="project" value="UniProtKB-UniRule"/>
</dbReference>
<dbReference type="SUPFAM" id="SSF56731">
    <property type="entry name" value="DNA primase core"/>
    <property type="match status" value="1"/>
</dbReference>
<evidence type="ECO:0000256" key="12">
    <source>
        <dbReference type="HAMAP-Rule" id="MF_00974"/>
    </source>
</evidence>
<dbReference type="PROSITE" id="PS50880">
    <property type="entry name" value="TOPRIM"/>
    <property type="match status" value="1"/>
</dbReference>
<dbReference type="EMBL" id="JASCXX010000001">
    <property type="protein sequence ID" value="MDI6447542.1"/>
    <property type="molecule type" value="Genomic_DNA"/>
</dbReference>
<dbReference type="InterPro" id="IPR013264">
    <property type="entry name" value="DNAG_N"/>
</dbReference>
<dbReference type="InterPro" id="IPR030846">
    <property type="entry name" value="DnaG_bac"/>
</dbReference>
<dbReference type="PANTHER" id="PTHR30313">
    <property type="entry name" value="DNA PRIMASE"/>
    <property type="match status" value="1"/>
</dbReference>
<reference evidence="17" key="1">
    <citation type="submission" date="2023-05" db="EMBL/GenBank/DDBJ databases">
        <title>Anaerotaeda fermentans gen. nov., sp. nov., a novel anaerobic planctomycete of the new family within the order Sedimentisphaerales isolated from Taman Peninsula, Russia.</title>
        <authorList>
            <person name="Khomyakova M.A."/>
            <person name="Merkel A.Y."/>
            <person name="Slobodkin A.I."/>
        </authorList>
    </citation>
    <scope>NUCLEOTIDE SEQUENCE</scope>
    <source>
        <strain evidence="17">M17dextr</strain>
    </source>
</reference>
<feature type="zinc finger region" description="CHC2-type" evidence="12 14">
    <location>
        <begin position="40"/>
        <end position="64"/>
    </location>
</feature>
<gene>
    <name evidence="12 17" type="primary">dnaG</name>
    <name evidence="17" type="ORF">QJ522_00685</name>
</gene>
<comment type="subunit">
    <text evidence="12">Monomer. Interacts with DnaB.</text>
</comment>
<evidence type="ECO:0000256" key="13">
    <source>
        <dbReference type="PIRNR" id="PIRNR002811"/>
    </source>
</evidence>
<protein>
    <recommendedName>
        <fullName evidence="12 13">DNA primase</fullName>
        <ecNumber evidence="12">2.7.7.101</ecNumber>
    </recommendedName>
</protein>
<keyword evidence="10 12" id="KW-0238">DNA-binding</keyword>
<feature type="region of interest" description="Disordered" evidence="15">
    <location>
        <begin position="563"/>
        <end position="598"/>
    </location>
</feature>
<evidence type="ECO:0000256" key="1">
    <source>
        <dbReference type="ARBA" id="ARBA00022478"/>
    </source>
</evidence>
<evidence type="ECO:0000256" key="8">
    <source>
        <dbReference type="ARBA" id="ARBA00022833"/>
    </source>
</evidence>
<dbReference type="RefSeq" id="WP_349242953.1">
    <property type="nucleotide sequence ID" value="NZ_JASCXX010000001.1"/>
</dbReference>
<dbReference type="FunFam" id="3.90.580.10:FF:000001">
    <property type="entry name" value="DNA primase"/>
    <property type="match status" value="1"/>
</dbReference>
<dbReference type="InterPro" id="IPR037068">
    <property type="entry name" value="DNA_primase_core_N_sf"/>
</dbReference>
<keyword evidence="6 12" id="KW-0479">Metal-binding</keyword>
<keyword evidence="3 12" id="KW-0808">Transferase</keyword>
<dbReference type="GO" id="GO:0005737">
    <property type="term" value="C:cytoplasm"/>
    <property type="evidence" value="ECO:0007669"/>
    <property type="project" value="TreeGrafter"/>
</dbReference>
<organism evidence="17 18">
    <name type="scientific">Anaerobaca lacustris</name>
    <dbReference type="NCBI Taxonomy" id="3044600"/>
    <lineage>
        <taxon>Bacteria</taxon>
        <taxon>Pseudomonadati</taxon>
        <taxon>Planctomycetota</taxon>
        <taxon>Phycisphaerae</taxon>
        <taxon>Sedimentisphaerales</taxon>
        <taxon>Anaerobacaceae</taxon>
        <taxon>Anaerobaca</taxon>
    </lineage>
</organism>
<comment type="function">
    <text evidence="12 13">RNA polymerase that catalyzes the synthesis of short RNA molecules used as primers for DNA polymerase during DNA replication.</text>
</comment>
<comment type="domain">
    <text evidence="12">Contains an N-terminal zinc-binding domain, a central core domain that contains the primase activity, and a C-terminal DnaB-binding domain.</text>
</comment>
<sequence>MAGIFDHAVVSRVQQANDIVDVVAEHVSLKRKGREMVGLCPFHEDHRPSMSVSPSKQIFKCFACGAGGDVLKFVQMRENLSFPQAVERLAERAGIALESRRSAAPSRRDSGPDVDPNMLARLNAWAMKFFKQSLDDPERGRVARDYVVSRGISPQSIDQWNLGVAPNATDALSKAAAGQKIPPVLLQQGGLTTGSGQDKFVHRLMFPIMDATGRCIGFGGRTLSDAGAKYINSPTTPLFDKSNTLYGLDRARHRIVETGTAIIVEGYTDVIMAHQFGCTNVVATLGTSFTTGHGRTLRRYAKRVVLVYDSDVAGMEAANRALEVCLSQRLDIKLGFVPEGKDPCDFLLVAGKEAFDRIVEGATDVLQFKWDRLQAAFEGDDSLANRRTVLNEFLQAVATGLASNNIPVLDSGLIVNKVSRIIGLTPREINADLSRRMGRVARTMKSDAGGSEGAAPVDWGDGLDAAAQREVLEVLVNEPALFRDHDGEISESLFRVPILRHVGVVLLDALRSDGDFSLSGLLARIESVSLAEALVELQAAGEKKGNYAPRLTGALTVLRRHPRDSQTIEVAPEKGEAGDVEGAGEFRSRRNPHSLGLS</sequence>
<dbReference type="InterPro" id="IPR036977">
    <property type="entry name" value="DNA_primase_Znf_CHC2"/>
</dbReference>
<dbReference type="GO" id="GO:0006269">
    <property type="term" value="P:DNA replication, synthesis of primer"/>
    <property type="evidence" value="ECO:0007669"/>
    <property type="project" value="UniProtKB-UniRule"/>
</dbReference>
<dbReference type="GO" id="GO:0003677">
    <property type="term" value="F:DNA binding"/>
    <property type="evidence" value="ECO:0007669"/>
    <property type="project" value="UniProtKB-KW"/>
</dbReference>
<keyword evidence="5 12" id="KW-0235">DNA replication</keyword>
<keyword evidence="11 12" id="KW-0804">Transcription</keyword>
<evidence type="ECO:0000256" key="9">
    <source>
        <dbReference type="ARBA" id="ARBA00022842"/>
    </source>
</evidence>
<dbReference type="SMART" id="SM00400">
    <property type="entry name" value="ZnF_CHCC"/>
    <property type="match status" value="1"/>
</dbReference>
<feature type="compositionally biased region" description="Basic and acidic residues" evidence="15">
    <location>
        <begin position="563"/>
        <end position="577"/>
    </location>
</feature>
<evidence type="ECO:0000256" key="6">
    <source>
        <dbReference type="ARBA" id="ARBA00022723"/>
    </source>
</evidence>
<evidence type="ECO:0000256" key="4">
    <source>
        <dbReference type="ARBA" id="ARBA00022695"/>
    </source>
</evidence>
<comment type="similarity">
    <text evidence="12 13">Belongs to the DnaG primase family.</text>
</comment>
<dbReference type="InterPro" id="IPR034151">
    <property type="entry name" value="TOPRIM_DnaG_bac"/>
</dbReference>
<dbReference type="GO" id="GO:1990077">
    <property type="term" value="C:primosome complex"/>
    <property type="evidence" value="ECO:0007669"/>
    <property type="project" value="UniProtKB-KW"/>
</dbReference>
<dbReference type="GO" id="GO:0003899">
    <property type="term" value="F:DNA-directed RNA polymerase activity"/>
    <property type="evidence" value="ECO:0007669"/>
    <property type="project" value="UniProtKB-UniRule"/>
</dbReference>
<dbReference type="SMART" id="SM00493">
    <property type="entry name" value="TOPRIM"/>
    <property type="match status" value="1"/>
</dbReference>
<accession>A0AAW6TQQ9</accession>
<evidence type="ECO:0000313" key="18">
    <source>
        <dbReference type="Proteomes" id="UP001431776"/>
    </source>
</evidence>
<dbReference type="PIRSF" id="PIRSF002811">
    <property type="entry name" value="DnaG"/>
    <property type="match status" value="1"/>
</dbReference>
<dbReference type="CDD" id="cd03364">
    <property type="entry name" value="TOPRIM_DnaG_primases"/>
    <property type="match status" value="1"/>
</dbReference>
<dbReference type="Pfam" id="PF08275">
    <property type="entry name" value="DNAG_N"/>
    <property type="match status" value="1"/>
</dbReference>
<comment type="caution">
    <text evidence="17">The sequence shown here is derived from an EMBL/GenBank/DDBJ whole genome shotgun (WGS) entry which is preliminary data.</text>
</comment>
<dbReference type="InterPro" id="IPR050219">
    <property type="entry name" value="DnaG_primase"/>
</dbReference>
<dbReference type="PANTHER" id="PTHR30313:SF2">
    <property type="entry name" value="DNA PRIMASE"/>
    <property type="match status" value="1"/>
</dbReference>
<evidence type="ECO:0000256" key="14">
    <source>
        <dbReference type="PIRSR" id="PIRSR002811-1"/>
    </source>
</evidence>
<keyword evidence="4 12" id="KW-0548">Nucleotidyltransferase</keyword>
<comment type="cofactor">
    <cofactor evidence="12 13 14">
        <name>Zn(2+)</name>
        <dbReference type="ChEBI" id="CHEBI:29105"/>
    </cofactor>
    <text evidence="12 13 14">Binds 1 zinc ion per monomer.</text>
</comment>
<name>A0AAW6TQQ9_9BACT</name>
<dbReference type="InterPro" id="IPR002694">
    <property type="entry name" value="Znf_CHC2"/>
</dbReference>
<dbReference type="EC" id="2.7.7.101" evidence="12"/>
<dbReference type="HAMAP" id="MF_00974">
    <property type="entry name" value="DNA_primase_DnaG"/>
    <property type="match status" value="1"/>
</dbReference>
<dbReference type="Proteomes" id="UP001431776">
    <property type="component" value="Unassembled WGS sequence"/>
</dbReference>
<evidence type="ECO:0000256" key="15">
    <source>
        <dbReference type="SAM" id="MobiDB-lite"/>
    </source>
</evidence>
<dbReference type="GO" id="GO:0000428">
    <property type="term" value="C:DNA-directed RNA polymerase complex"/>
    <property type="evidence" value="ECO:0007669"/>
    <property type="project" value="UniProtKB-KW"/>
</dbReference>
<keyword evidence="1 12" id="KW-0240">DNA-directed RNA polymerase</keyword>
<dbReference type="InterPro" id="IPR006295">
    <property type="entry name" value="DNA_primase_DnaG"/>
</dbReference>